<reference evidence="2" key="1">
    <citation type="submission" date="2008-05" db="EMBL/GenBank/DDBJ databases">
        <title>Sequence analysis of the PstI-G fragment of the Ophiusa disjungens nucleopolyhedrovirus.</title>
        <authorList>
            <person name="Chang R.L."/>
            <person name="Lin T."/>
            <person name="Zhang Y.H."/>
            <person name="Zhang Q."/>
        </authorList>
    </citation>
    <scope>NUCLEOTIDE SEQUENCE</scope>
    <source>
        <strain evidence="2">OdMNPV-SCAU</strain>
    </source>
</reference>
<name>B3VCD1_9ABAC</name>
<proteinExistence type="predicted"/>
<keyword evidence="1" id="KW-0472">Membrane</keyword>
<feature type="transmembrane region" description="Helical" evidence="1">
    <location>
        <begin position="23"/>
        <end position="46"/>
    </location>
</feature>
<protein>
    <submittedName>
        <fullName evidence="2">AC108</fullName>
    </submittedName>
</protein>
<dbReference type="Pfam" id="PF06143">
    <property type="entry name" value="Baculo_11_kDa"/>
    <property type="match status" value="1"/>
</dbReference>
<sequence length="74" mass="8696">MAVVNDDQLEQIVGRNQKFLRDFLMVVCCLIVFLIIVVFIMLVFVINKNLELARLAALDKQRRYIQNLDVRTRS</sequence>
<evidence type="ECO:0000313" key="2">
    <source>
        <dbReference type="EMBL" id="ACE77048.1"/>
    </source>
</evidence>
<keyword evidence="1" id="KW-1133">Transmembrane helix</keyword>
<organism evidence="2">
    <name type="scientific">Ophiusa disjungens nucleopolyhedrovirus</name>
    <dbReference type="NCBI Taxonomy" id="521523"/>
    <lineage>
        <taxon>Viruses</taxon>
        <taxon>Viruses incertae sedis</taxon>
        <taxon>Naldaviricetes</taxon>
        <taxon>Lefavirales</taxon>
        <taxon>Baculoviridae</taxon>
        <taxon>Alphabaculovirus</taxon>
    </lineage>
</organism>
<dbReference type="EMBL" id="EU732666">
    <property type="protein sequence ID" value="ACE77048.1"/>
    <property type="molecule type" value="Genomic_DNA"/>
</dbReference>
<keyword evidence="1" id="KW-0812">Transmembrane</keyword>
<dbReference type="InterPro" id="IPR009313">
    <property type="entry name" value="Baculo_11_kDa"/>
</dbReference>
<evidence type="ECO:0000256" key="1">
    <source>
        <dbReference type="SAM" id="Phobius"/>
    </source>
</evidence>
<accession>B3VCD1</accession>